<dbReference type="InterPro" id="IPR008925">
    <property type="entry name" value="aa_tRNA-synth_I_cd-bd_sf"/>
</dbReference>
<dbReference type="SUPFAM" id="SSF48163">
    <property type="entry name" value="An anticodon-binding domain of class I aminoacyl-tRNA synthetases"/>
    <property type="match status" value="1"/>
</dbReference>
<dbReference type="SUPFAM" id="SSF52374">
    <property type="entry name" value="Nucleotidylyl transferase"/>
    <property type="match status" value="1"/>
</dbReference>
<comment type="subunit">
    <text evidence="9">Monomer.</text>
</comment>
<feature type="domain" description="Glutamyl/glutaminyl-tRNA synthetase class Ib catalytic" evidence="10">
    <location>
        <begin position="10"/>
        <end position="333"/>
    </location>
</feature>
<comment type="subcellular location">
    <subcellularLocation>
        <location evidence="9">Cytoplasm</location>
    </subcellularLocation>
</comment>
<keyword evidence="8 9" id="KW-0030">Aminoacyl-tRNA synthetase</keyword>
<dbReference type="Proteomes" id="UP000055060">
    <property type="component" value="Unassembled WGS sequence"/>
</dbReference>
<evidence type="ECO:0000313" key="12">
    <source>
        <dbReference type="EMBL" id="GAP14870.1"/>
    </source>
</evidence>
<dbReference type="PRINTS" id="PR00987">
    <property type="entry name" value="TRNASYNTHGLU"/>
</dbReference>
<proteinExistence type="inferred from homology"/>
<dbReference type="Gene3D" id="3.40.50.620">
    <property type="entry name" value="HUPs"/>
    <property type="match status" value="1"/>
</dbReference>
<dbReference type="GO" id="GO:0005829">
    <property type="term" value="C:cytosol"/>
    <property type="evidence" value="ECO:0007669"/>
    <property type="project" value="TreeGrafter"/>
</dbReference>
<keyword evidence="5" id="KW-0862">Zinc</keyword>
<dbReference type="RefSeq" id="WP_075074094.1">
    <property type="nucleotide sequence ID" value="NZ_DF967972.1"/>
</dbReference>
<dbReference type="FunFam" id="3.40.50.620:FF:000045">
    <property type="entry name" value="Glutamate--tRNA ligase, mitochondrial"/>
    <property type="match status" value="1"/>
</dbReference>
<feature type="binding site" evidence="9">
    <location>
        <position position="260"/>
    </location>
    <ligand>
        <name>ATP</name>
        <dbReference type="ChEBI" id="CHEBI:30616"/>
    </ligand>
</feature>
<dbReference type="GO" id="GO:0004818">
    <property type="term" value="F:glutamate-tRNA ligase activity"/>
    <property type="evidence" value="ECO:0007669"/>
    <property type="project" value="UniProtKB-UniRule"/>
</dbReference>
<dbReference type="InterPro" id="IPR000924">
    <property type="entry name" value="Glu/Gln-tRNA-synth"/>
</dbReference>
<dbReference type="InterPro" id="IPR014729">
    <property type="entry name" value="Rossmann-like_a/b/a_fold"/>
</dbReference>
<dbReference type="STRING" id="360412.LARV_02648"/>
<dbReference type="AlphaFoldDB" id="A0A0S7BK43"/>
<evidence type="ECO:0000256" key="7">
    <source>
        <dbReference type="ARBA" id="ARBA00022917"/>
    </source>
</evidence>
<evidence type="ECO:0000256" key="2">
    <source>
        <dbReference type="ARBA" id="ARBA00022598"/>
    </source>
</evidence>
<reference evidence="12" key="1">
    <citation type="submission" date="2015-07" db="EMBL/GenBank/DDBJ databases">
        <title>Draft Genome Sequences of Anaerolinea thermolimosa IMO-1, Bellilinea caldifistulae GOMI-1, Leptolinea tardivitalis YMTK-2, Levilinea saccharolytica KIBI-1,Longilinea arvoryzae KOME-1, Previously Described as Members of the Anaerolineaceae (Chloroflexi).</title>
        <authorList>
            <person name="Sekiguchi Y."/>
            <person name="Ohashi A."/>
            <person name="Matsuura N."/>
            <person name="Tourlousse M.D."/>
        </authorList>
    </citation>
    <scope>NUCLEOTIDE SEQUENCE [LARGE SCALE GENOMIC DNA]</scope>
    <source>
        <strain evidence="12">KOME-1</strain>
    </source>
</reference>
<dbReference type="InterPro" id="IPR045462">
    <property type="entry name" value="aa-tRNA-synth_I_cd-bd"/>
</dbReference>
<feature type="short sequence motif" description="'HIGH' region" evidence="9">
    <location>
        <begin position="15"/>
        <end position="25"/>
    </location>
</feature>
<dbReference type="GO" id="GO:0008270">
    <property type="term" value="F:zinc ion binding"/>
    <property type="evidence" value="ECO:0007669"/>
    <property type="project" value="InterPro"/>
</dbReference>
<dbReference type="PANTHER" id="PTHR43311">
    <property type="entry name" value="GLUTAMATE--TRNA LIGASE"/>
    <property type="match status" value="1"/>
</dbReference>
<name>A0A0S7BK43_9CHLR</name>
<evidence type="ECO:0000313" key="13">
    <source>
        <dbReference type="Proteomes" id="UP000055060"/>
    </source>
</evidence>
<feature type="domain" description="Aminoacyl-tRNA synthetase class I anticodon-binding" evidence="11">
    <location>
        <begin position="348"/>
        <end position="491"/>
    </location>
</feature>
<keyword evidence="7 9" id="KW-0648">Protein biosynthesis</keyword>
<dbReference type="InterPro" id="IPR020751">
    <property type="entry name" value="aa-tRNA-synth_I_codon-bd_sub2"/>
</dbReference>
<protein>
    <recommendedName>
        <fullName evidence="9">Glutamate--tRNA ligase</fullName>
        <ecNumber evidence="9">6.1.1.17</ecNumber>
    </recommendedName>
    <alternativeName>
        <fullName evidence="9">Glutamyl-tRNA synthetase</fullName>
        <shortName evidence="9">GluRS</shortName>
    </alternativeName>
</protein>
<dbReference type="EMBL" id="DF967972">
    <property type="protein sequence ID" value="GAP14870.1"/>
    <property type="molecule type" value="Genomic_DNA"/>
</dbReference>
<comment type="function">
    <text evidence="9">Catalyzes the attachment of glutamate to tRNA(Glu) in a two-step reaction: glutamate is first activated by ATP to form Glu-AMP and then transferred to the acceptor end of tRNA(Glu).</text>
</comment>
<keyword evidence="4 9" id="KW-0547">Nucleotide-binding</keyword>
<dbReference type="InterPro" id="IPR004527">
    <property type="entry name" value="Glu-tRNA-ligase_bac/mito"/>
</dbReference>
<dbReference type="GO" id="GO:0000049">
    <property type="term" value="F:tRNA binding"/>
    <property type="evidence" value="ECO:0007669"/>
    <property type="project" value="InterPro"/>
</dbReference>
<evidence type="ECO:0000256" key="1">
    <source>
        <dbReference type="ARBA" id="ARBA00007894"/>
    </source>
</evidence>
<dbReference type="GO" id="GO:0005524">
    <property type="term" value="F:ATP binding"/>
    <property type="evidence" value="ECO:0007669"/>
    <property type="project" value="UniProtKB-UniRule"/>
</dbReference>
<dbReference type="Gene3D" id="1.10.10.350">
    <property type="match status" value="1"/>
</dbReference>
<dbReference type="Pfam" id="PF19269">
    <property type="entry name" value="Anticodon_2"/>
    <property type="match status" value="1"/>
</dbReference>
<organism evidence="12">
    <name type="scientific">Longilinea arvoryzae</name>
    <dbReference type="NCBI Taxonomy" id="360412"/>
    <lineage>
        <taxon>Bacteria</taxon>
        <taxon>Bacillati</taxon>
        <taxon>Chloroflexota</taxon>
        <taxon>Anaerolineae</taxon>
        <taxon>Anaerolineales</taxon>
        <taxon>Anaerolineaceae</taxon>
        <taxon>Longilinea</taxon>
    </lineage>
</organism>
<keyword evidence="2 9" id="KW-0436">Ligase</keyword>
<keyword evidence="13" id="KW-1185">Reference proteome</keyword>
<sequence length="499" mass="56265">MTQTNLQPARVRFAPSPTGHLHLGGARTALYDYLLARQTGGQFVLRIEDTDRKRLVEGAEQELIDGLRWLGLDYDEGPDIGGPYGPYRQSERKEIYQHYAKQLVDAGYAYYCFCTPDRLERVRQEQQARKEASHYDGTCRNLDPDEAARRIAAGEKYVIRFKTPKEGTTTVTDVVRGPITVENRVLDDYIIVKSDGLALYHLAAAVDDHLMKITHVIRGSEWLPTFPLHGMIHRALGWEEPAWVHLSVFLKPSGKGKMSKREKADLMKDGHSIFIKDLQSLGYLPEAVVNWISLMGWSYDDHTEFFNLPDLVDKFSLQKLNPSPAAINFSKLDHFNGLHIRSLTHEDLARRIKPFFMEKGFAADDATLLRIAPIIQEHIATLDEAVDFAGFFFKDEITPVPENLIAKGLTARQSAEIAEKSLAILAALPDLRLETAEPPMRKLLEESGFSAGQVFGIMREAITGQRVSPPLFESMEIVGRETVLARMENAIRLLKGLPE</sequence>
<dbReference type="HAMAP" id="MF_00022">
    <property type="entry name" value="Glu_tRNA_synth_type1"/>
    <property type="match status" value="1"/>
</dbReference>
<comment type="caution">
    <text evidence="9">Lacks conserved residue(s) required for the propagation of feature annotation.</text>
</comment>
<gene>
    <name evidence="9" type="primary">gltX</name>
    <name evidence="12" type="ORF">LARV_02648</name>
</gene>
<dbReference type="InterPro" id="IPR020058">
    <property type="entry name" value="Glu/Gln-tRNA-synth_Ib_cat-dom"/>
</dbReference>
<dbReference type="InterPro" id="IPR001412">
    <property type="entry name" value="aa-tRNA-synth_I_CS"/>
</dbReference>
<dbReference type="PROSITE" id="PS00178">
    <property type="entry name" value="AA_TRNA_LIGASE_I"/>
    <property type="match status" value="1"/>
</dbReference>
<dbReference type="InterPro" id="IPR049940">
    <property type="entry name" value="GluQ/Sye"/>
</dbReference>
<dbReference type="OrthoDB" id="9807503at2"/>
<comment type="similarity">
    <text evidence="1 9">Belongs to the class-I aminoacyl-tRNA synthetase family. Glutamate--tRNA ligase type 1 subfamily.</text>
</comment>
<evidence type="ECO:0000259" key="10">
    <source>
        <dbReference type="Pfam" id="PF00749"/>
    </source>
</evidence>
<dbReference type="NCBIfam" id="TIGR00464">
    <property type="entry name" value="gltX_bact"/>
    <property type="match status" value="1"/>
</dbReference>
<dbReference type="Pfam" id="PF00749">
    <property type="entry name" value="tRNA-synt_1c"/>
    <property type="match status" value="1"/>
</dbReference>
<accession>A0A0S7BK43</accession>
<evidence type="ECO:0000256" key="4">
    <source>
        <dbReference type="ARBA" id="ARBA00022741"/>
    </source>
</evidence>
<evidence type="ECO:0000256" key="8">
    <source>
        <dbReference type="ARBA" id="ARBA00023146"/>
    </source>
</evidence>
<evidence type="ECO:0000256" key="6">
    <source>
        <dbReference type="ARBA" id="ARBA00022840"/>
    </source>
</evidence>
<evidence type="ECO:0000256" key="3">
    <source>
        <dbReference type="ARBA" id="ARBA00022723"/>
    </source>
</evidence>
<evidence type="ECO:0000256" key="5">
    <source>
        <dbReference type="ARBA" id="ARBA00022833"/>
    </source>
</evidence>
<keyword evidence="3" id="KW-0479">Metal-binding</keyword>
<dbReference type="EC" id="6.1.1.17" evidence="9"/>
<evidence type="ECO:0000259" key="11">
    <source>
        <dbReference type="Pfam" id="PF19269"/>
    </source>
</evidence>
<dbReference type="GO" id="GO:0006424">
    <property type="term" value="P:glutamyl-tRNA aminoacylation"/>
    <property type="evidence" value="ECO:0007669"/>
    <property type="project" value="UniProtKB-UniRule"/>
</dbReference>
<feature type="short sequence motif" description="'KMSKS' region" evidence="9">
    <location>
        <begin position="257"/>
        <end position="261"/>
    </location>
</feature>
<keyword evidence="9" id="KW-0963">Cytoplasm</keyword>
<evidence type="ECO:0000256" key="9">
    <source>
        <dbReference type="HAMAP-Rule" id="MF_00022"/>
    </source>
</evidence>
<comment type="catalytic activity">
    <reaction evidence="9">
        <text>tRNA(Glu) + L-glutamate + ATP = L-glutamyl-tRNA(Glu) + AMP + diphosphate</text>
        <dbReference type="Rhea" id="RHEA:23540"/>
        <dbReference type="Rhea" id="RHEA-COMP:9663"/>
        <dbReference type="Rhea" id="RHEA-COMP:9680"/>
        <dbReference type="ChEBI" id="CHEBI:29985"/>
        <dbReference type="ChEBI" id="CHEBI:30616"/>
        <dbReference type="ChEBI" id="CHEBI:33019"/>
        <dbReference type="ChEBI" id="CHEBI:78442"/>
        <dbReference type="ChEBI" id="CHEBI:78520"/>
        <dbReference type="ChEBI" id="CHEBI:456215"/>
        <dbReference type="EC" id="6.1.1.17"/>
    </reaction>
</comment>
<dbReference type="InterPro" id="IPR033910">
    <property type="entry name" value="GluRS_core"/>
</dbReference>
<dbReference type="CDD" id="cd00808">
    <property type="entry name" value="GluRS_core"/>
    <property type="match status" value="1"/>
</dbReference>
<dbReference type="PANTHER" id="PTHR43311:SF2">
    <property type="entry name" value="GLUTAMATE--TRNA LIGASE, MITOCHONDRIAL-RELATED"/>
    <property type="match status" value="1"/>
</dbReference>
<keyword evidence="6 9" id="KW-0067">ATP-binding</keyword>